<dbReference type="InterPro" id="IPR011011">
    <property type="entry name" value="Znf_FYVE_PHD"/>
</dbReference>
<feature type="domain" description="RING-type" evidence="6">
    <location>
        <begin position="934"/>
        <end position="977"/>
    </location>
</feature>
<dbReference type="GO" id="GO:0061630">
    <property type="term" value="F:ubiquitin protein ligase activity"/>
    <property type="evidence" value="ECO:0007669"/>
    <property type="project" value="TreeGrafter"/>
</dbReference>
<dbReference type="AlphaFoldDB" id="A0A8I6RRS9"/>
<dbReference type="Gene3D" id="3.30.40.10">
    <property type="entry name" value="Zinc/RING finger domain, C3HC4 (zinc finger)"/>
    <property type="match status" value="2"/>
</dbReference>
<reference evidence="8" key="1">
    <citation type="submission" date="2022-01" db="UniProtKB">
        <authorList>
            <consortium name="EnsemblMetazoa"/>
        </authorList>
    </citation>
    <scope>IDENTIFICATION</scope>
</reference>
<keyword evidence="9" id="KW-1185">Reference proteome</keyword>
<dbReference type="InterPro" id="IPR048695">
    <property type="entry name" value="SHPRH_helical_2nd"/>
</dbReference>
<dbReference type="InterPro" id="IPR048686">
    <property type="entry name" value="SHPRH_helical_1st"/>
</dbReference>
<dbReference type="Proteomes" id="UP000494040">
    <property type="component" value="Unassembled WGS sequence"/>
</dbReference>
<dbReference type="InterPro" id="IPR038718">
    <property type="entry name" value="SNF2-like_sf"/>
</dbReference>
<dbReference type="Pfam" id="PF21325">
    <property type="entry name" value="SHPRH_helical-1st"/>
    <property type="match status" value="1"/>
</dbReference>
<dbReference type="GO" id="GO:0008270">
    <property type="term" value="F:zinc ion binding"/>
    <property type="evidence" value="ECO:0007669"/>
    <property type="project" value="UniProtKB-KW"/>
</dbReference>
<dbReference type="InterPro" id="IPR052583">
    <property type="entry name" value="ATP-helicase/E3_Ub-Ligase"/>
</dbReference>
<dbReference type="InterPro" id="IPR018957">
    <property type="entry name" value="Znf_C3HC4_RING-type"/>
</dbReference>
<dbReference type="OrthoDB" id="423559at2759"/>
<dbReference type="Pfam" id="PF00097">
    <property type="entry name" value="zf-C3HC4"/>
    <property type="match status" value="1"/>
</dbReference>
<dbReference type="SMART" id="SM00487">
    <property type="entry name" value="DEXDc"/>
    <property type="match status" value="1"/>
</dbReference>
<dbReference type="SMART" id="SM00490">
    <property type="entry name" value="HELICc"/>
    <property type="match status" value="1"/>
</dbReference>
<dbReference type="InterPro" id="IPR001841">
    <property type="entry name" value="Znf_RING"/>
</dbReference>
<dbReference type="GO" id="GO:0016787">
    <property type="term" value="F:hydrolase activity"/>
    <property type="evidence" value="ECO:0007669"/>
    <property type="project" value="UniProtKB-KW"/>
</dbReference>
<keyword evidence="3" id="KW-0378">Hydrolase</keyword>
<dbReference type="InterPro" id="IPR013083">
    <property type="entry name" value="Znf_RING/FYVE/PHD"/>
</dbReference>
<dbReference type="SUPFAM" id="SSF52540">
    <property type="entry name" value="P-loop containing nucleoside triphosphate hydrolases"/>
    <property type="match status" value="2"/>
</dbReference>
<evidence type="ECO:0000256" key="3">
    <source>
        <dbReference type="ARBA" id="ARBA00022801"/>
    </source>
</evidence>
<dbReference type="Pfam" id="PF00271">
    <property type="entry name" value="Helicase_C"/>
    <property type="match status" value="1"/>
</dbReference>
<dbReference type="PROSITE" id="PS50089">
    <property type="entry name" value="ZF_RING_2"/>
    <property type="match status" value="1"/>
</dbReference>
<evidence type="ECO:0000259" key="7">
    <source>
        <dbReference type="PROSITE" id="PS51194"/>
    </source>
</evidence>
<dbReference type="InterPro" id="IPR014001">
    <property type="entry name" value="Helicase_ATP-bd"/>
</dbReference>
<dbReference type="PANTHER" id="PTHR45865:SF1">
    <property type="entry name" value="E3 UBIQUITIN-PROTEIN LIGASE SHPRH"/>
    <property type="match status" value="1"/>
</dbReference>
<dbReference type="Pfam" id="PF21324">
    <property type="entry name" value="SHPRH_helical-2nd"/>
    <property type="match status" value="1"/>
</dbReference>
<protein>
    <recommendedName>
        <fullName evidence="10">E3 ubiquitin-protein ligase SHPRH</fullName>
    </recommendedName>
</protein>
<organism evidence="8 9">
    <name type="scientific">Cimex lectularius</name>
    <name type="common">Bed bug</name>
    <name type="synonym">Acanthia lectularia</name>
    <dbReference type="NCBI Taxonomy" id="79782"/>
    <lineage>
        <taxon>Eukaryota</taxon>
        <taxon>Metazoa</taxon>
        <taxon>Ecdysozoa</taxon>
        <taxon>Arthropoda</taxon>
        <taxon>Hexapoda</taxon>
        <taxon>Insecta</taxon>
        <taxon>Pterygota</taxon>
        <taxon>Neoptera</taxon>
        <taxon>Paraneoptera</taxon>
        <taxon>Hemiptera</taxon>
        <taxon>Heteroptera</taxon>
        <taxon>Panheteroptera</taxon>
        <taxon>Cimicomorpha</taxon>
        <taxon>Cimicidae</taxon>
        <taxon>Cimex</taxon>
    </lineage>
</organism>
<dbReference type="InterPro" id="IPR027417">
    <property type="entry name" value="P-loop_NTPase"/>
</dbReference>
<dbReference type="RefSeq" id="XP_014251245.1">
    <property type="nucleotide sequence ID" value="XM_014395759.2"/>
</dbReference>
<dbReference type="GO" id="GO:0000209">
    <property type="term" value="P:protein polyubiquitination"/>
    <property type="evidence" value="ECO:0007669"/>
    <property type="project" value="TreeGrafter"/>
</dbReference>
<keyword evidence="2 5" id="KW-0863">Zinc-finger</keyword>
<evidence type="ECO:0000313" key="9">
    <source>
        <dbReference type="Proteomes" id="UP000494040"/>
    </source>
</evidence>
<dbReference type="GeneID" id="106667676"/>
<dbReference type="Gene3D" id="3.40.50.10810">
    <property type="entry name" value="Tandem AAA-ATPase domain"/>
    <property type="match status" value="2"/>
</dbReference>
<dbReference type="GO" id="GO:0006974">
    <property type="term" value="P:DNA damage response"/>
    <property type="evidence" value="ECO:0007669"/>
    <property type="project" value="TreeGrafter"/>
</dbReference>
<accession>A0A8I6RRS9</accession>
<keyword evidence="1" id="KW-0479">Metal-binding</keyword>
<dbReference type="OMA" id="KAVFFCA"/>
<dbReference type="EnsemblMetazoa" id="XM_014395759.2">
    <property type="protein sequence ID" value="XP_014251245.1"/>
    <property type="gene ID" value="LOC106667676"/>
</dbReference>
<dbReference type="Gene3D" id="3.40.50.300">
    <property type="entry name" value="P-loop containing nucleotide triphosphate hydrolases"/>
    <property type="match status" value="1"/>
</dbReference>
<dbReference type="CDD" id="cd18070">
    <property type="entry name" value="DEXQc_SHPRH"/>
    <property type="match status" value="1"/>
</dbReference>
<dbReference type="InterPro" id="IPR017907">
    <property type="entry name" value="Znf_RING_CS"/>
</dbReference>
<dbReference type="CDD" id="cd18793">
    <property type="entry name" value="SF2_C_SNF"/>
    <property type="match status" value="1"/>
</dbReference>
<dbReference type="InterPro" id="IPR001650">
    <property type="entry name" value="Helicase_C-like"/>
</dbReference>
<dbReference type="InterPro" id="IPR000330">
    <property type="entry name" value="SNF2_N"/>
</dbReference>
<keyword evidence="4" id="KW-0862">Zinc</keyword>
<dbReference type="Pfam" id="PF00176">
    <property type="entry name" value="SNF2-rel_dom"/>
    <property type="match status" value="1"/>
</dbReference>
<dbReference type="SUPFAM" id="SSF57903">
    <property type="entry name" value="FYVE/PHD zinc finger"/>
    <property type="match status" value="1"/>
</dbReference>
<evidence type="ECO:0008006" key="10">
    <source>
        <dbReference type="Google" id="ProtNLM"/>
    </source>
</evidence>
<dbReference type="FunFam" id="3.40.50.10810:FF:000013">
    <property type="entry name" value="E3 ubiquitin-protein ligase SHPRH isoform X2"/>
    <property type="match status" value="1"/>
</dbReference>
<dbReference type="GO" id="GO:0005634">
    <property type="term" value="C:nucleus"/>
    <property type="evidence" value="ECO:0007669"/>
    <property type="project" value="TreeGrafter"/>
</dbReference>
<dbReference type="PROSITE" id="PS00518">
    <property type="entry name" value="ZF_RING_1"/>
    <property type="match status" value="1"/>
</dbReference>
<dbReference type="PROSITE" id="PS51194">
    <property type="entry name" value="HELICASE_CTER"/>
    <property type="match status" value="1"/>
</dbReference>
<sequence>MSVENIDLLYKAIKEHHEERKLEEYQLDESKLNPTLRAYQVDAVKWMLHRETAERPETRICQGNVIEYPLGGILADEMGLGKTVEVLACILSNRCPEDIDNTINILPQPVLGKRKTINNNFTVGKKKRCKVQKQEDNKNQKKSGFMSEKYTALRMWYETILSGQTNYSTPEEVSLQCFCTTTPESETIECLECGTEQHTVCVGVTADFENYICPKCWSKKEPIKSRATFIVSPSSICYQWITEIKKHVGDPDFKVCVYEGIKGRNYIQPVDLADNDIVLTTYQVLCKELDYSLEENTQRKLRHAKRYHAPVTPLTCISWWRLCLDEAQMVEGSTSKTAMMVRCLNAKYRWAITGTPIQKSLQDLFGLVQFLRIQPYDNLSNWNSLVEEEHEFHGFICPVMWRNSKKDVFHMLQIPPQTTVMHMIHFSPVEGYFYQSMHNECSQAFSAKLSKFPDRNTPIKALDRQLVNRTLLPMLKLRQACIHPQVISGKYGKFKHTMTMEELMNEMVTKAKLDVDTALRSLVSSLNGLAAIYQIEQDFGGAVTIYRRVLSTAEEYKHVSKVDTLQMIHTLHNLSDLLEEHGAGTHESLRQQKNELEETYLKKSEQCLINTRMTVTKMTASIESQCDGRTLGFTDWWEKVINWADSDELLTKINTHLDDGILSGKSCLSNKLKNMPAVHREVAIWLANADTARVDCIAALKALNEVPKEYLSGMALSCHLGQKAPNKKNTKLCQICEVDKMLKKYESCIFSVKKQKANYLGDEEELKSAGMTNKNILELQNVQIFETKKEGNWKPTQHERVLHVLQGYTKLKKGPTPWIEDSIKHLAILEAVRKEFKWLRAEWRHLSNSVSARDELAMAKLRLRLPTPEELKENKSLKKKSDSIYVIHAHEVPIENANLKMTSIMSEAKLKRNCGILLYLKNLQNNVSNAVDVCPVCQDHIQEKWSVLQCGHWLCFECIPTMLKMSHNRHVECPVCRLKSEKAEIAFVAGRNKTHPEGEVKIEGSYSSKVRSVIIELMNLIEADPTVKVLIFSSWDKVLDVIGEALQENSISFRRLGTSAKLKNSLTQFKTGPVSALLLLLSSGSKGLNIIEATHVFLVEPILNPADELQAVGRVHRIGQTKPTFIHRFIIHNTIEERMLSSVDSNTWADGNVTLNELFGLFHLRDEHTNETNTIDAQNE</sequence>
<dbReference type="PANTHER" id="PTHR45865">
    <property type="entry name" value="E3 UBIQUITIN-PROTEIN LIGASE SHPRH FAMILY MEMBER"/>
    <property type="match status" value="1"/>
</dbReference>
<evidence type="ECO:0000259" key="6">
    <source>
        <dbReference type="PROSITE" id="PS50089"/>
    </source>
</evidence>
<proteinExistence type="predicted"/>
<dbReference type="InterPro" id="IPR049730">
    <property type="entry name" value="SNF2/RAD54-like_C"/>
</dbReference>
<dbReference type="GO" id="GO:0005524">
    <property type="term" value="F:ATP binding"/>
    <property type="evidence" value="ECO:0007669"/>
    <property type="project" value="InterPro"/>
</dbReference>
<dbReference type="SUPFAM" id="SSF57850">
    <property type="entry name" value="RING/U-box"/>
    <property type="match status" value="1"/>
</dbReference>
<dbReference type="SMART" id="SM00184">
    <property type="entry name" value="RING"/>
    <property type="match status" value="1"/>
</dbReference>
<name>A0A8I6RRS9_CIMLE</name>
<evidence type="ECO:0000313" key="8">
    <source>
        <dbReference type="EnsemblMetazoa" id="XP_014251245.1"/>
    </source>
</evidence>
<evidence type="ECO:0000256" key="2">
    <source>
        <dbReference type="ARBA" id="ARBA00022771"/>
    </source>
</evidence>
<feature type="domain" description="Helicase C-terminal" evidence="7">
    <location>
        <begin position="1013"/>
        <end position="1159"/>
    </location>
</feature>
<dbReference type="KEGG" id="clec:106667676"/>
<evidence type="ECO:0000256" key="1">
    <source>
        <dbReference type="ARBA" id="ARBA00022723"/>
    </source>
</evidence>
<evidence type="ECO:0000256" key="4">
    <source>
        <dbReference type="ARBA" id="ARBA00022833"/>
    </source>
</evidence>
<evidence type="ECO:0000256" key="5">
    <source>
        <dbReference type="PROSITE-ProRule" id="PRU00175"/>
    </source>
</evidence>